<dbReference type="Proteomes" id="UP000038009">
    <property type="component" value="Unassembled WGS sequence"/>
</dbReference>
<feature type="region of interest" description="Disordered" evidence="1">
    <location>
        <begin position="1050"/>
        <end position="1093"/>
    </location>
</feature>
<feature type="region of interest" description="Disordered" evidence="1">
    <location>
        <begin position="1"/>
        <end position="86"/>
    </location>
</feature>
<feature type="region of interest" description="Disordered" evidence="1">
    <location>
        <begin position="1666"/>
        <end position="1686"/>
    </location>
</feature>
<feature type="region of interest" description="Disordered" evidence="1">
    <location>
        <begin position="206"/>
        <end position="283"/>
    </location>
</feature>
<feature type="compositionally biased region" description="Low complexity" evidence="1">
    <location>
        <begin position="1304"/>
        <end position="1313"/>
    </location>
</feature>
<feature type="compositionally biased region" description="Polar residues" evidence="1">
    <location>
        <begin position="937"/>
        <end position="961"/>
    </location>
</feature>
<dbReference type="OMA" id="PMAYLDN"/>
<dbReference type="EMBL" id="LJSK01000044">
    <property type="protein sequence ID" value="KPI88656.1"/>
    <property type="molecule type" value="Genomic_DNA"/>
</dbReference>
<feature type="region of interest" description="Disordered" evidence="1">
    <location>
        <begin position="1022"/>
        <end position="1041"/>
    </location>
</feature>
<feature type="compositionally biased region" description="Low complexity" evidence="1">
    <location>
        <begin position="753"/>
        <end position="764"/>
    </location>
</feature>
<feature type="compositionally biased region" description="Basic residues" evidence="1">
    <location>
        <begin position="1314"/>
        <end position="1324"/>
    </location>
</feature>
<feature type="compositionally biased region" description="Polar residues" evidence="1">
    <location>
        <begin position="2482"/>
        <end position="2512"/>
    </location>
</feature>
<feature type="compositionally biased region" description="Polar residues" evidence="1">
    <location>
        <begin position="772"/>
        <end position="793"/>
    </location>
</feature>
<feature type="compositionally biased region" description="Polar residues" evidence="1">
    <location>
        <begin position="902"/>
        <end position="916"/>
    </location>
</feature>
<dbReference type="OrthoDB" id="266920at2759"/>
<sequence>MKRNGAAVPPAPRSFEELKPKRSGANTTSSSNSNAVSSEKTTMATIEPPPLWSHTASTVGAGTAAREEGGPQQSNLPPVSDEHKTDFTMLRRPNEGERYCHDIDHGGEELSASRSFGTYADASSNLAHLTAGKASAAVASVSTTSGGGGEGAAHEVRHKSSTHGIDLSKSPTTAALAAGARAAGAAQPLFLSLKLPSAPLTHAAATRSTQYPTTASLENATCDSPDGSTAAATAGERRKGSAGGCAWAASDGSPQRLDDLTGTTPRIPGAAAPAPGEGGHKGALLVDSKQSSTLFPRDVGPLPATRVRARNQLPSGTHIRRRPRSVANRRAAGSVNAPLADSLMDGADNVALMLNSANYGSPTTNAIDVPGVAVGGGGTAGRSAFASAPAIRPRGSGVATSGRGVGGGVRGTGRTREASSPGTRTGAAVPHRRRADPSPAPSRPPRARKGAAVICAASSTMTPVTPALATVPVPCIPTMSRSSPTRLDRARSRTHSYHQNATEHNVVGSVVSASATSLSQQHPPLSIPNSDASSPLNCSLDPRFLLANDKDASAVTVTVPASGIGNSAPLDGCGAASLNNSRGVLASSAAKSLSGRLLSGSVAHTHTLTPRVSTSLRGVDDNAQRRQDYLKLAEHYTQLCATLGELPNAEWVSWLHSTDSEIGQHPQQHSAGNNNVARTPSGEALMMEGLPCGDTSAATSSSLKEGRPAQASSSPVNNSLATAAAAATASARQQVPTPRARTPTASRAKSPRSGGTSASTNAAAKRSGSVGRITTVNRASILGSSQTHSSGATHTPRMRGATSGRSGAAATTATAASSACAPPAAPGPSLTSRETVVDLYAQQVLWYCAEHLQPYVDVMKSIQQQRQALDEALNSFVSITTSVIAPNSSTLSNAVGDAPRKSPTSLPLSLAHQTNISSTSTSHSHRGLHGSGKDAQAASSPVPSSLGTTPRKSSTPLPNTTSAAAAAIMSRRSASVASAKAASLTEGLQSVQGAVVALLNSLADGTRLAYLPPISSPSPAIEDALASSGSQGASKSTGALPPFSPTLVPLGIAAPRSPEAGASSSAYSVPPAEQQQTPAQPIPPPSLSPFVAPAGGDLPPLALHTSTAVSHLALSSSAGSLGNGEDGTKQPLKLAAQSNEKSQSALESGPIGGASISVAGHPPPIRFLDFVEAQEKEIAGQLSVVCGTVRTALGSPSSLVDTASTAPAEDLTKVAATVAEDPCGTSTLAAAAAVASAVAVTGSSVQLEYADMLNNPFFVPRKYLQNLALALSSTDDHPDEEAATEMNAPQMSPHGDASAAPARAKVPPATKSSKAPKKSKKTKSSGRLGSGTSMDTTGGGGITGRSSAGSTPRHRASLSAFAPLFTVRLSAEDAMPNDNASSEPQRRSVSSSSTENTITTAAAAATSGSYLSETFVLHCIQPTTALGLTPRQNIDSDVASGQQNSLQFTATDLGGSSASAASNTSVAPSLQNTIISGKTTGGRTSKRATSVGTSKLGDGTRQRSKSSGFASRASTTGATTAAAGDGRCSSDASRTVLTAPWLASQGGRGTSSSSPACKKPRKKLSIGSTGSNSSPAHAHTHPHGHHHTQPGTQLEMQRQLVMAWKLWGTLEHRFVSSCKTSGETRPSNPYAGVTSPDSSAMEVKGPESGGEMKSEAAQLLSPLGRVGEAAADSDKKTSTAASTEGVRRAEAMVVEVQAVESAMGKPKAGEETPDKQSACRLVPSPITTVVELPKVICGDDEDKEAVGRLYPTARVGGSMAVLSSDCSGPGPLVKDVMQGDLSIEQVSHQSSMTADLHMLSATLPQRTTLVSASALASDEVLAHSGAASERVTAEEQKAAQHILEWWASLRGRRESTARLRAAHAATNEQQRRHVMEARAQKFLLSCLCRRRLRRRIHARKGEQQHVGDEVCRACNAADASDSLDTCSSSSSSSKKPIKAVASPSLPVPAPSLAATSREKFLRSREQRKAIAAGAATAASSTSLADNGGRDACVARISPLPLASSGISTYAMDQYQSDSSFTVAAIHRLLHAPPSLLYTTCTAVLHYPTHPPMAYLDNTNWAKSNGVGVEREQSEAPPDPGARLGADAPSSTHDSRGCGRLGSRGKDASTEALWRKRGLCFVRFRDLRAYLCGEYEARIPPCTVPAAVACVPVNVTAASTHNTLFASRCGSSRQPAGAAMLILPSTMRYDSVVDANELHHRTPVTKTFHRPFEQWGMAYSLTSRIFCAAAIYAWQLIFSHTPFDDAKQRELPTREDRQARLERVAERNELILDCYGVRSEREWMREATKDLSFVGQIYMPNYPSDDPAQEKECMDSYDFVKDFLLQCFPNINKLSEIPDFLVGAGTYFLLKEVFHVSRDAPLARRLHKYVPHILVAQGADYLRAVTPASSPLYAGADGVGSDDDGQGTATSGSRAVAAPISLATPRATDYGKGGNGLSGLQRAALHRYEQLRQLYHLSYGMLDEEERAACAWGGMRLSDKSTQILPPVSSTHPSSQNPRSTSAGVKPASVTSKEVTKGSAVATSEDRCAGTSTGSTNAPDGVASDKSPMRLYMVRSGAGPMTPLRATPTTVALSSAFNTPAVMQDGVHHGRSSSGPSVSKKPAASTSPSLPKRNLPPRESDIQLAHLPHRLLRASAADAQFVREFEEEVTKSVRRIVDSVAGSGSSPSLNSTELPAMLMAEVDVHDALDIAYPHHFLVKLSEMLAFELFGLQVSLGSCEDLDSVSP</sequence>
<feature type="region of interest" description="Disordered" evidence="1">
    <location>
        <begin position="1925"/>
        <end position="1950"/>
    </location>
</feature>
<evidence type="ECO:0000256" key="1">
    <source>
        <dbReference type="SAM" id="MobiDB-lite"/>
    </source>
</evidence>
<dbReference type="VEuPathDB" id="TriTrypDB:Lsey_0044_0270"/>
<feature type="region of interest" description="Disordered" evidence="1">
    <location>
        <begin position="1472"/>
        <end position="1593"/>
    </location>
</feature>
<evidence type="ECO:0000313" key="2">
    <source>
        <dbReference type="EMBL" id="KPI88656.1"/>
    </source>
</evidence>
<accession>A0A0N0P7C8</accession>
<feature type="compositionally biased region" description="Low complexity" evidence="1">
    <location>
        <begin position="1070"/>
        <end position="1079"/>
    </location>
</feature>
<name>A0A0N0P7C8_LEPSE</name>
<feature type="region of interest" description="Disordered" evidence="1">
    <location>
        <begin position="1118"/>
        <end position="1155"/>
    </location>
</feature>
<feature type="compositionally biased region" description="Low complexity" evidence="1">
    <location>
        <begin position="1506"/>
        <end position="1526"/>
    </location>
</feature>
<feature type="region of interest" description="Disordered" evidence="1">
    <location>
        <begin position="2066"/>
        <end position="2104"/>
    </location>
</feature>
<feature type="compositionally biased region" description="Low complexity" evidence="1">
    <location>
        <begin position="800"/>
        <end position="822"/>
    </location>
</feature>
<feature type="compositionally biased region" description="Basic residues" evidence="1">
    <location>
        <begin position="1578"/>
        <end position="1588"/>
    </location>
</feature>
<reference evidence="2 3" key="1">
    <citation type="journal article" date="2015" name="PLoS Pathog.">
        <title>Leptomonas seymouri: Adaptations to the Dixenous Life Cycle Analyzed by Genome Sequencing, Transcriptome Profiling and Co-infection with Leishmania donovani.</title>
        <authorList>
            <person name="Kraeva N."/>
            <person name="Butenko A."/>
            <person name="Hlavacova J."/>
            <person name="Kostygov A."/>
            <person name="Myskova J."/>
            <person name="Grybchuk D."/>
            <person name="Lestinova T."/>
            <person name="Votypka J."/>
            <person name="Volf P."/>
            <person name="Opperdoes F."/>
            <person name="Flegontov P."/>
            <person name="Lukes J."/>
            <person name="Yurchenko V."/>
        </authorList>
    </citation>
    <scope>NUCLEOTIDE SEQUENCE [LARGE SCALE GENOMIC DNA]</scope>
    <source>
        <strain evidence="2 3">ATCC 30220</strain>
    </source>
</reference>
<feature type="region of interest" description="Disordered" evidence="1">
    <location>
        <begin position="2583"/>
        <end position="2616"/>
    </location>
</feature>
<feature type="region of interest" description="Disordered" evidence="1">
    <location>
        <begin position="1275"/>
        <end position="1355"/>
    </location>
</feature>
<evidence type="ECO:0000313" key="3">
    <source>
        <dbReference type="Proteomes" id="UP000038009"/>
    </source>
</evidence>
<feature type="region of interest" description="Disordered" evidence="1">
    <location>
        <begin position="143"/>
        <end position="168"/>
    </location>
</feature>
<feature type="compositionally biased region" description="Polar residues" evidence="1">
    <location>
        <begin position="1472"/>
        <end position="1493"/>
    </location>
</feature>
<feature type="compositionally biased region" description="Polar residues" evidence="1">
    <location>
        <begin position="1027"/>
        <end position="1037"/>
    </location>
</feature>
<feature type="compositionally biased region" description="Polar residues" evidence="1">
    <location>
        <begin position="710"/>
        <end position="720"/>
    </location>
</feature>
<feature type="compositionally biased region" description="Polar residues" evidence="1">
    <location>
        <begin position="206"/>
        <end position="231"/>
    </location>
</feature>
<feature type="region of interest" description="Disordered" evidence="1">
    <location>
        <begin position="685"/>
        <end position="830"/>
    </location>
</feature>
<feature type="compositionally biased region" description="Polar residues" evidence="1">
    <location>
        <begin position="1618"/>
        <end position="1627"/>
    </location>
</feature>
<feature type="compositionally biased region" description="Low complexity" evidence="1">
    <location>
        <begin position="721"/>
        <end position="731"/>
    </location>
</feature>
<feature type="region of interest" description="Disordered" evidence="1">
    <location>
        <begin position="392"/>
        <end position="448"/>
    </location>
</feature>
<feature type="region of interest" description="Disordered" evidence="1">
    <location>
        <begin position="1618"/>
        <end position="1653"/>
    </location>
</feature>
<feature type="region of interest" description="Disordered" evidence="1">
    <location>
        <begin position="2482"/>
        <end position="2546"/>
    </location>
</feature>
<organism evidence="2 3">
    <name type="scientific">Leptomonas seymouri</name>
    <dbReference type="NCBI Taxonomy" id="5684"/>
    <lineage>
        <taxon>Eukaryota</taxon>
        <taxon>Discoba</taxon>
        <taxon>Euglenozoa</taxon>
        <taxon>Kinetoplastea</taxon>
        <taxon>Metakinetoplastina</taxon>
        <taxon>Trypanosomatida</taxon>
        <taxon>Trypanosomatidae</taxon>
        <taxon>Leishmaniinae</taxon>
        <taxon>Leptomonas</taxon>
    </lineage>
</organism>
<protein>
    <submittedName>
        <fullName evidence="2">Uncharacterized protein</fullName>
    </submittedName>
</protein>
<comment type="caution">
    <text evidence="2">The sequence shown here is derived from an EMBL/GenBank/DDBJ whole genome shotgun (WGS) entry which is preliminary data.</text>
</comment>
<feature type="compositionally biased region" description="Polar residues" evidence="1">
    <location>
        <begin position="1136"/>
        <end position="1146"/>
    </location>
</feature>
<feature type="compositionally biased region" description="Low complexity" evidence="1">
    <location>
        <begin position="1380"/>
        <end position="1397"/>
    </location>
</feature>
<keyword evidence="3" id="KW-1185">Reference proteome</keyword>
<feature type="compositionally biased region" description="Low complexity" evidence="1">
    <location>
        <begin position="23"/>
        <end position="38"/>
    </location>
</feature>
<gene>
    <name evidence="2" type="ORF">ABL78_2260</name>
</gene>
<feature type="compositionally biased region" description="Low complexity" evidence="1">
    <location>
        <begin position="392"/>
        <end position="402"/>
    </location>
</feature>
<proteinExistence type="predicted"/>
<feature type="region of interest" description="Disordered" evidence="1">
    <location>
        <begin position="1375"/>
        <end position="1397"/>
    </location>
</feature>
<feature type="compositionally biased region" description="Low complexity" evidence="1">
    <location>
        <begin position="1325"/>
        <end position="1336"/>
    </location>
</feature>
<feature type="region of interest" description="Disordered" evidence="1">
    <location>
        <begin position="888"/>
        <end position="963"/>
    </location>
</feature>